<evidence type="ECO:0000256" key="7">
    <source>
        <dbReference type="ARBA" id="ARBA00023180"/>
    </source>
</evidence>
<evidence type="ECO:0000259" key="11">
    <source>
        <dbReference type="PROSITE" id="PS51233"/>
    </source>
</evidence>
<feature type="compositionally biased region" description="Polar residues" evidence="9">
    <location>
        <begin position="2315"/>
        <end position="2329"/>
    </location>
</feature>
<feature type="domain" description="F5/8 type C" evidence="10">
    <location>
        <begin position="2001"/>
        <end position="2055"/>
    </location>
</feature>
<dbReference type="InterPro" id="IPR014853">
    <property type="entry name" value="VWF/SSPO/ZAN-like_Cys-rich_dom"/>
</dbReference>
<protein>
    <recommendedName>
        <fullName evidence="14">SCO-spondin</fullName>
    </recommendedName>
</protein>
<dbReference type="SUPFAM" id="SSF57424">
    <property type="entry name" value="LDL receptor-like module"/>
    <property type="match status" value="5"/>
</dbReference>
<dbReference type="InterPro" id="IPR002172">
    <property type="entry name" value="LDrepeatLR_classA_rpt"/>
</dbReference>
<keyword evidence="5" id="KW-0130">Cell adhesion</keyword>
<dbReference type="FunFam" id="4.10.400.10:FF:000034">
    <property type="entry name" value="Low-density lipoprotein receptor-related protein 2"/>
    <property type="match status" value="1"/>
</dbReference>
<dbReference type="InterPro" id="IPR002919">
    <property type="entry name" value="TIL_dom"/>
</dbReference>
<dbReference type="GO" id="GO:0005576">
    <property type="term" value="C:extracellular region"/>
    <property type="evidence" value="ECO:0007669"/>
    <property type="project" value="UniProtKB-SubCell"/>
</dbReference>
<dbReference type="PROSITE" id="PS01186">
    <property type="entry name" value="EGF_2"/>
    <property type="match status" value="1"/>
</dbReference>
<dbReference type="InterPro" id="IPR036055">
    <property type="entry name" value="LDL_receptor-like_sf"/>
</dbReference>
<feature type="disulfide bond" evidence="8">
    <location>
        <begin position="1505"/>
        <end position="1520"/>
    </location>
</feature>
<dbReference type="PROSITE" id="PS01209">
    <property type="entry name" value="LDLRA_1"/>
    <property type="match status" value="3"/>
</dbReference>
<feature type="domain" description="VWFD" evidence="11">
    <location>
        <begin position="509"/>
        <end position="696"/>
    </location>
</feature>
<feature type="disulfide bond" evidence="8">
    <location>
        <begin position="1419"/>
        <end position="1434"/>
    </location>
</feature>
<evidence type="ECO:0000256" key="8">
    <source>
        <dbReference type="PROSITE-ProRule" id="PRU00124"/>
    </source>
</evidence>
<feature type="compositionally biased region" description="Low complexity" evidence="9">
    <location>
        <begin position="2188"/>
        <end position="2267"/>
    </location>
</feature>
<feature type="disulfide bond" evidence="8">
    <location>
        <begin position="1383"/>
        <end position="1398"/>
    </location>
</feature>
<comment type="similarity">
    <text evidence="2">Belongs to the thrombospondin family.</text>
</comment>
<dbReference type="InterPro" id="IPR000742">
    <property type="entry name" value="EGF"/>
</dbReference>
<feature type="compositionally biased region" description="Polar residues" evidence="9">
    <location>
        <begin position="2570"/>
        <end position="2580"/>
    </location>
</feature>
<dbReference type="CDD" id="cd00112">
    <property type="entry name" value="LDLa"/>
    <property type="match status" value="6"/>
</dbReference>
<dbReference type="PRINTS" id="PR00261">
    <property type="entry name" value="LDLRECEPTOR"/>
</dbReference>
<evidence type="ECO:0000256" key="9">
    <source>
        <dbReference type="SAM" id="MobiDB-lite"/>
    </source>
</evidence>
<dbReference type="Pfam" id="PF23244">
    <property type="entry name" value="VWF"/>
    <property type="match status" value="1"/>
</dbReference>
<dbReference type="Proteomes" id="UP000677228">
    <property type="component" value="Unassembled WGS sequence"/>
</dbReference>
<accession>A0A8S2CKY8</accession>
<dbReference type="Pfam" id="PF00094">
    <property type="entry name" value="VWD"/>
    <property type="match status" value="4"/>
</dbReference>
<evidence type="ECO:0000313" key="12">
    <source>
        <dbReference type="EMBL" id="CAF0732199.1"/>
    </source>
</evidence>
<dbReference type="Gene3D" id="2.10.25.10">
    <property type="entry name" value="Laminin"/>
    <property type="match status" value="5"/>
</dbReference>
<dbReference type="GO" id="GO:0007155">
    <property type="term" value="P:cell adhesion"/>
    <property type="evidence" value="ECO:0007669"/>
    <property type="project" value="UniProtKB-KW"/>
</dbReference>
<dbReference type="Pfam" id="PF08742">
    <property type="entry name" value="C8"/>
    <property type="match status" value="3"/>
</dbReference>
<dbReference type="SUPFAM" id="SSF57567">
    <property type="entry name" value="Serine protease inhibitors"/>
    <property type="match status" value="4"/>
</dbReference>
<feature type="compositionally biased region" description="Polar residues" evidence="9">
    <location>
        <begin position="2174"/>
        <end position="2187"/>
    </location>
</feature>
<dbReference type="InterPro" id="IPR008979">
    <property type="entry name" value="Galactose-bd-like_sf"/>
</dbReference>
<proteinExistence type="inferred from homology"/>
<dbReference type="CDD" id="cd19941">
    <property type="entry name" value="TIL"/>
    <property type="match status" value="4"/>
</dbReference>
<reference evidence="12" key="1">
    <citation type="submission" date="2021-02" db="EMBL/GenBank/DDBJ databases">
        <authorList>
            <person name="Nowell W R."/>
        </authorList>
    </citation>
    <scope>NUCLEOTIDE SEQUENCE</scope>
</reference>
<evidence type="ECO:0000256" key="2">
    <source>
        <dbReference type="ARBA" id="ARBA00009456"/>
    </source>
</evidence>
<evidence type="ECO:0000256" key="6">
    <source>
        <dbReference type="ARBA" id="ARBA00023157"/>
    </source>
</evidence>
<dbReference type="PROSITE" id="PS51233">
    <property type="entry name" value="VWFD"/>
    <property type="match status" value="3"/>
</dbReference>
<name>A0A8S2CKY8_9BILA</name>
<dbReference type="PANTHER" id="PTHR11339">
    <property type="entry name" value="EXTRACELLULAR MATRIX GLYCOPROTEIN RELATED"/>
    <property type="match status" value="1"/>
</dbReference>
<comment type="subcellular location">
    <subcellularLocation>
        <location evidence="1">Secreted</location>
        <location evidence="1">Extracellular space</location>
    </subcellularLocation>
</comment>
<dbReference type="InterPro" id="IPR001846">
    <property type="entry name" value="VWF_type-D"/>
</dbReference>
<evidence type="ECO:0000256" key="1">
    <source>
        <dbReference type="ARBA" id="ARBA00004239"/>
    </source>
</evidence>
<evidence type="ECO:0000256" key="5">
    <source>
        <dbReference type="ARBA" id="ARBA00022889"/>
    </source>
</evidence>
<feature type="compositionally biased region" description="Low complexity" evidence="9">
    <location>
        <begin position="2474"/>
        <end position="2536"/>
    </location>
</feature>
<dbReference type="InterPro" id="IPR050780">
    <property type="entry name" value="Mucin_vWF_Thrombospondin_sf"/>
</dbReference>
<dbReference type="Gene3D" id="2.40.128.620">
    <property type="match status" value="1"/>
</dbReference>
<evidence type="ECO:0000313" key="13">
    <source>
        <dbReference type="Proteomes" id="UP000677228"/>
    </source>
</evidence>
<dbReference type="InterPro" id="IPR000421">
    <property type="entry name" value="FA58C"/>
</dbReference>
<evidence type="ECO:0008006" key="14">
    <source>
        <dbReference type="Google" id="ProtNLM"/>
    </source>
</evidence>
<dbReference type="SMART" id="SM00215">
    <property type="entry name" value="VWC_out"/>
    <property type="match status" value="3"/>
</dbReference>
<keyword evidence="7" id="KW-0325">Glycoprotein</keyword>
<dbReference type="Gene3D" id="2.60.120.260">
    <property type="entry name" value="Galactose-binding domain-like"/>
    <property type="match status" value="1"/>
</dbReference>
<feature type="region of interest" description="Disordered" evidence="9">
    <location>
        <begin position="2458"/>
        <end position="2590"/>
    </location>
</feature>
<feature type="compositionally biased region" description="Low complexity" evidence="9">
    <location>
        <begin position="2277"/>
        <end position="2290"/>
    </location>
</feature>
<dbReference type="InterPro" id="IPR036084">
    <property type="entry name" value="Ser_inhib-like_sf"/>
</dbReference>
<feature type="disulfide bond" evidence="8">
    <location>
        <begin position="1568"/>
        <end position="1586"/>
    </location>
</feature>
<dbReference type="PROSITE" id="PS50022">
    <property type="entry name" value="FA58C_3"/>
    <property type="match status" value="1"/>
</dbReference>
<keyword evidence="4" id="KW-0677">Repeat</keyword>
<keyword evidence="6 8" id="KW-1015">Disulfide bond</keyword>
<feature type="disulfide bond" evidence="8">
    <location>
        <begin position="1407"/>
        <end position="1425"/>
    </location>
</feature>
<feature type="disulfide bond" evidence="8">
    <location>
        <begin position="1400"/>
        <end position="1412"/>
    </location>
</feature>
<keyword evidence="3" id="KW-0732">Signal</keyword>
<comment type="caution">
    <text evidence="8">Lacks conserved residue(s) required for the propagation of feature annotation.</text>
</comment>
<feature type="compositionally biased region" description="Low complexity" evidence="9">
    <location>
        <begin position="2546"/>
        <end position="2561"/>
    </location>
</feature>
<evidence type="ECO:0000256" key="4">
    <source>
        <dbReference type="ARBA" id="ARBA00022737"/>
    </source>
</evidence>
<dbReference type="EMBL" id="CAJNOK010000142">
    <property type="protein sequence ID" value="CAF0732199.1"/>
    <property type="molecule type" value="Genomic_DNA"/>
</dbReference>
<feature type="disulfide bond" evidence="8">
    <location>
        <begin position="1544"/>
        <end position="1559"/>
    </location>
</feature>
<feature type="disulfide bond" evidence="8">
    <location>
        <begin position="1561"/>
        <end position="1573"/>
    </location>
</feature>
<dbReference type="PROSITE" id="PS00022">
    <property type="entry name" value="EGF_1"/>
    <property type="match status" value="1"/>
</dbReference>
<gene>
    <name evidence="12" type="ORF">OVA965_LOCUS886</name>
</gene>
<feature type="region of interest" description="Disordered" evidence="9">
    <location>
        <begin position="2149"/>
        <end position="2294"/>
    </location>
</feature>
<organism evidence="12 13">
    <name type="scientific">Didymodactylos carnosus</name>
    <dbReference type="NCBI Taxonomy" id="1234261"/>
    <lineage>
        <taxon>Eukaryota</taxon>
        <taxon>Metazoa</taxon>
        <taxon>Spiralia</taxon>
        <taxon>Gnathifera</taxon>
        <taxon>Rotifera</taxon>
        <taxon>Eurotatoria</taxon>
        <taxon>Bdelloidea</taxon>
        <taxon>Philodinida</taxon>
        <taxon>Philodinidae</taxon>
        <taxon>Didymodactylos</taxon>
    </lineage>
</organism>
<dbReference type="Gene3D" id="4.10.400.10">
    <property type="entry name" value="Low-density Lipoprotein Receptor"/>
    <property type="match status" value="6"/>
</dbReference>
<dbReference type="PANTHER" id="PTHR11339:SF402">
    <property type="entry name" value="VWFD DOMAIN-CONTAINING PROTEIN"/>
    <property type="match status" value="1"/>
</dbReference>
<feature type="region of interest" description="Disordered" evidence="9">
    <location>
        <begin position="2313"/>
        <end position="2349"/>
    </location>
</feature>
<dbReference type="Pfam" id="PF01826">
    <property type="entry name" value="TIL"/>
    <property type="match status" value="4"/>
</dbReference>
<dbReference type="SMART" id="SM00192">
    <property type="entry name" value="LDLa"/>
    <property type="match status" value="10"/>
</dbReference>
<dbReference type="Pfam" id="PF00057">
    <property type="entry name" value="Ldl_recept_a"/>
    <property type="match status" value="5"/>
</dbReference>
<evidence type="ECO:0000259" key="10">
    <source>
        <dbReference type="PROSITE" id="PS50022"/>
    </source>
</evidence>
<dbReference type="InterPro" id="IPR001007">
    <property type="entry name" value="VWF_dom"/>
</dbReference>
<feature type="domain" description="VWFD" evidence="11">
    <location>
        <begin position="991"/>
        <end position="1161"/>
    </location>
</feature>
<feature type="domain" description="VWFD" evidence="11">
    <location>
        <begin position="214"/>
        <end position="380"/>
    </location>
</feature>
<dbReference type="SMART" id="SM00216">
    <property type="entry name" value="VWD"/>
    <property type="match status" value="3"/>
</dbReference>
<dbReference type="InterPro" id="IPR023415">
    <property type="entry name" value="LDLR_class-A_CS"/>
</dbReference>
<dbReference type="PROSITE" id="PS50068">
    <property type="entry name" value="LDLRA_2"/>
    <property type="match status" value="9"/>
</dbReference>
<dbReference type="SMART" id="SM00832">
    <property type="entry name" value="C8"/>
    <property type="match status" value="3"/>
</dbReference>
<sequence length="2590" mass="282291">MPTVLNATDIQQHQFALDMEPTELFQSPPKTTTTLPRCNSDSSFTITGDISTCSEIEYWSQAFRSLGLITAEQVLNEIKARASNQTLCPYYRTVLRQDCCKGWSGTNCTEPICTIKCVNGKCTSPEKCACNKGYAGEGCQYRAGDPRLVQCYRKSNCSSSSKISDVLVSIEYCCANQGGIASASTQGSCTLCALTEAEIANITRTSAEKTLPYATCVLWGRDHFRTFDGLVYDFQGTCQYKLAGTVNWEIDLQIENCDQWDTCVKQISSTFGEHRIVTRGHNVTINDVLLEITKGYTSGPLTIERRGEYTYLIYSDGVRMKWDSAMAVYVTVDQTYMKQVTGLCGTYTRLQDDDLELPDGSISTQVTHFANEWRSDSSCQAVAVPTNPCNTAQLVSAAENACKPILDPYDSFKVCLYAINETDHYESCKWDYCSAKGTNVNELSMQQQTALCSAFEAMARECEAHFIHVNWRKSDRCPKACSNDKVYTECASSCPTTCQNHRQDFTSSVDCSRDCSPGCVCPSNNVIDFGRNGSCTPTDQCTCYFHGEYYLPHEKIQIDCNDCICDGGTWNCTRHLCSRTCSVLGMNHIHTFDGKAYTVKGHCEYILVEEMKDLIGLKVKLTNAHDIPADYSKGFYVHFDGIRVYIKLSTHFLNKTRGLCGTYDYNSQNDFMTHIAIVETDIRTFVDDYKTETTCTTPVQKHPCQQNVANGQKAQTICNVLKSDVFSACHSTVNLARFVDACEYDLCSDTSSNHQNHFLCSIGAAYARECRLNNITLDWLSNADMKTACQSAKYGECIGGSAYTDCAPACANKCKDLATNQTCYERECVAGCSCPNQLYLDNSSDKMQCITQENCPCFDVESNTNIKAGGVIPRSCGNCSCSNGYWNCGDQKCDRTIKCPANQVYSSNSSSCPKTCDNMNNWVDCGVINDGCSCPNEQVLSQDLKTCVKASLCPCRYAGRIYGADEVIKRGCSSCKCSGGTWSCEDFKCDATCSAHGDPHYSTFDGYRYSYQGNCKYVLTQTADHSFRVITENVQCGTSGVTCTKNVLITYNNMKISLMRGRDPVVDDVEVTDLLAGRRVFQSVTLMKSGIFVWINSTDFTIKWDGATRIYVTIHDAYKSKMAGLCGNFNGDSSDDLNTANGVPGSIHEMAESWKVEQACETVKNPVMDDSAPCAAHEARKEWAEKECHMIVDTSPTNPFLPCIKKLDETVVRKHYTECLYDACHCDTGGDCECLCTSLSAFAEKCQSINVPVKWRKQDKCPMQCENGQVYMSCGPIGQPTCRDIYSYDNYDPAESGCQEGCFCPDDQVMDKQGHCVKPESCPCVEMGVAYPVGSKTIRNCEECECINATFHCNKLLDCQPKCTQHEFTCNKSLECIPKQWICDKVKDCADESDEMNCKCAQDDFICSNGQCMQSKYRCDGLPNCRDSSDELNCNYTQPCQDFLCDNKHCVPKSWVCDGHIDCSVDGSDHSDEKHCNATPCDIDSGREFRCHDDQSICLPIAQKCDGHVDCLDESDEKHCNCTCEKGKFNCETVCQCVNPQQVCDGRKDCVDGTDEAKCKCGPREYTCNGGLCINSTKLCDRMENCPKGDDETHPSCNRTTTVHAFSTTMGTTRYLTTTFGLTTASTPFCHTMLCKVQNVERCIPYNETCDGERFCDDGKDEIAELFPHEPRCERTTSMSLSTTTPAVCTKPSVSVCGKCLSASKLCDGKCDCPKGCDDEKNCTNCTLHCPGIRSCLKPEQICDNKCDCPADCSDEKDCLSTPPCTEFTCDITENNPIGKCLNKTRLCDGHADCIDKTDEPEGLCKYSSTSTKSTLATTSKSLSTQLTTHLPPVCLNTSSSFIPFSLNSPLIQSVSTPQLPELTKGVVISNQSPLQISKEETIVTSITFIKPFQVMSVIITSSNNQMKISAYTNQEIALLNATISTNATITEYVIQAPNAATQPSNQLIVIIQTPNSTAIITQFLIKACTELPTTTSATPYTGSTTTYSTTIISTHTTHQCSEELGLRLGLIPTDYIQVSSNKVEGQSLDSVRLGNSQLWTAAKDDSNPWIQISFPLDNAQTISGFEMTSDETQINVEFDTLTKRNIVYEDNPIYRSPTTSSEICIIHFYQAFPDIIRIRFTFSRVLSNTVVIAQIELLGCAHFSTLTTPAPHKTGATTGSHTTGKRASHETDLTSSQATGTKITHGTSSTQPSSTITTSSSEASGMTSGTTHTGTPHTGSTHAETTYTGTTHTGSTHAETTHTGTTHTGSTHAETTHTGTTHTGTTGTPGTGTTGMTGSPTPSVSSGTVSGTGGTTTAYVCELTEGMNAPQYLPSVSYTGTSDTSPQDVQPDGKGVTFNQSPTSSPESTISIKFPTHTTPIVHRVSIATPSTNTNVKQIEVVVLAPNKTTLFNAISTLDNPTVTNFPTTAFPSDVTLVVTILSTTDNSPAKNVTISIIACLTPQTTVLYSTSTSVSSTGEQTTTLFTGSSEASGMTSGTTHTGTPHTGSTHAETTYTGTTHTGSTHAETTHTGTTHTGSTHAETTHTGTTHTGTTGTPGTGTTGMTGSPTPSVSSGTVSGLKDFCASNEFPSGTRTLNRSCPRRVQIER</sequence>
<comment type="caution">
    <text evidence="12">The sequence shown here is derived from an EMBL/GenBank/DDBJ whole genome shotgun (WGS) entry which is preliminary data.</text>
</comment>
<evidence type="ECO:0000256" key="3">
    <source>
        <dbReference type="ARBA" id="ARBA00022729"/>
    </source>
</evidence>
<dbReference type="SUPFAM" id="SSF49785">
    <property type="entry name" value="Galactose-binding domain-like"/>
    <property type="match status" value="1"/>
</dbReference>